<dbReference type="GO" id="GO:0003700">
    <property type="term" value="F:DNA-binding transcription factor activity"/>
    <property type="evidence" value="ECO:0007669"/>
    <property type="project" value="InterPro"/>
</dbReference>
<evidence type="ECO:0000313" key="3">
    <source>
        <dbReference type="Proteomes" id="UP000069135"/>
    </source>
</evidence>
<evidence type="ECO:0000313" key="2">
    <source>
        <dbReference type="EMBL" id="ALM13245.1"/>
    </source>
</evidence>
<dbReference type="InterPro" id="IPR036388">
    <property type="entry name" value="WH-like_DNA-bd_sf"/>
</dbReference>
<reference evidence="3" key="1">
    <citation type="submission" date="2015-10" db="EMBL/GenBank/DDBJ databases">
        <title>Analysis of five complete genome sequences for members of the class Peribacteria in the recently recognized Peregrinibacteria bacterial phylum.</title>
        <authorList>
            <person name="Anantharaman K."/>
            <person name="Brown C.T."/>
            <person name="Burstein D."/>
            <person name="Castelle C.J."/>
            <person name="Probst A.J."/>
            <person name="Thomas B.C."/>
            <person name="Williams K.H."/>
            <person name="Banfield J.F."/>
        </authorList>
    </citation>
    <scope>NUCLEOTIDE SEQUENCE [LARGE SCALE GENOMIC DNA]</scope>
</reference>
<name>A0A0S1SVD9_9BACT</name>
<accession>A0A0S1SVD9</accession>
<accession>A0A0S1SV21</accession>
<dbReference type="PROSITE" id="PS50987">
    <property type="entry name" value="HTH_ARSR_2"/>
    <property type="match status" value="1"/>
</dbReference>
<dbReference type="KEGG" id="prf:PeribacterA2_0560"/>
<dbReference type="Proteomes" id="UP000069135">
    <property type="component" value="Chromosome"/>
</dbReference>
<accession>A0A0S1SBK4</accession>
<gene>
    <name evidence="2" type="ORF">PeribacterD1_0560</name>
</gene>
<dbReference type="Gene3D" id="1.10.10.10">
    <property type="entry name" value="Winged helix-like DNA-binding domain superfamily/Winged helix DNA-binding domain"/>
    <property type="match status" value="1"/>
</dbReference>
<dbReference type="SUPFAM" id="SSF46785">
    <property type="entry name" value="Winged helix' DNA-binding domain"/>
    <property type="match status" value="1"/>
</dbReference>
<dbReference type="InterPro" id="IPR036390">
    <property type="entry name" value="WH_DNA-bd_sf"/>
</dbReference>
<feature type="domain" description="HTH arsR-type" evidence="1">
    <location>
        <begin position="1"/>
        <end position="95"/>
    </location>
</feature>
<dbReference type="AlphaFoldDB" id="A0A0S1SVD9"/>
<evidence type="ECO:0000259" key="1">
    <source>
        <dbReference type="PROSITE" id="PS50987"/>
    </source>
</evidence>
<dbReference type="InterPro" id="IPR001845">
    <property type="entry name" value="HTH_ArsR_DNA-bd_dom"/>
</dbReference>
<reference evidence="2 3" key="2">
    <citation type="journal article" date="2016" name="PeerJ">
        <title>Analysis of five complete genome sequences for members of the class Peribacteria in the recently recognized Peregrinibacteria bacterial phylum.</title>
        <authorList>
            <person name="Anantharaman K."/>
            <person name="Brown C.T."/>
            <person name="Burstein D."/>
            <person name="Castelle C.J."/>
            <person name="Probst A.J."/>
            <person name="Thomas B.C."/>
            <person name="Williams K.H."/>
            <person name="Banfield J.F."/>
        </authorList>
    </citation>
    <scope>NUCLEOTIDE SEQUENCE [LARGE SCALE GENOMIC DNA]</scope>
    <source>
        <strain evidence="2">RIFOXYD1_FULL_PER-ii_59_16</strain>
    </source>
</reference>
<dbReference type="STRING" id="1735162.PeribacterB2_0559"/>
<organism evidence="2 3">
    <name type="scientific">Candidatus Peribacter riflensis</name>
    <dbReference type="NCBI Taxonomy" id="1735162"/>
    <lineage>
        <taxon>Bacteria</taxon>
        <taxon>Candidatus Peregrinibacteriota</taxon>
        <taxon>Candidatus Peribacteria</taxon>
        <taxon>Candidatus Peribacterales</taxon>
        <taxon>Candidatus Peribacteraceae</taxon>
        <taxon>Candidatus Peribacter</taxon>
    </lineage>
</organism>
<accession>A0A0S1SNV1</accession>
<dbReference type="SMART" id="SM00418">
    <property type="entry name" value="HTH_ARSR"/>
    <property type="match status" value="1"/>
</dbReference>
<dbReference type="EMBL" id="CP013065">
    <property type="protein sequence ID" value="ALM13245.1"/>
    <property type="molecule type" value="Genomic_DNA"/>
</dbReference>
<protein>
    <recommendedName>
        <fullName evidence="1">HTH arsR-type domain-containing protein</fullName>
    </recommendedName>
</protein>
<accession>A0A0S1SL64</accession>
<sequence length="197" mass="22937">MIVSSVILKALFSSQTRVKLLSTFLLHPEEEYFIRELTRLLHEQINSIRRELENLRHIGLVRARHRNRKKYYHIDPDFPLFHELRGIFTKEIQAESPIVSSLKKISGVKLILLAGTFVGSESKVDLLIVGDVKKEVVEALLLQDPNLKHIKYSIFSEGDFLYRLSLKDRFVTEILNDPRHLILVNSLQRQIDEALKK</sequence>
<proteinExistence type="predicted"/>